<dbReference type="InterPro" id="IPR052973">
    <property type="entry name" value="Fungal_sec-metab_reg_TF"/>
</dbReference>
<dbReference type="PANTHER" id="PTHR35392:SF3">
    <property type="entry name" value="ZN(2)-C6 FUNGAL-TYPE DOMAIN-CONTAINING PROTEIN"/>
    <property type="match status" value="1"/>
</dbReference>
<sequence>MRHPAVTYDFDAFLDLSYLEQHSPNAASDFAREMTTVRWSSSEGLNRGQYNGPAPRTELKCDKNGNVQGVLNVFGLDTKVRSRFTNVARASVALARKRGACEKCHRLKVGYKMPDNPYEPCARYSIISPGFLQRPCTRVNIIDIVLHRLGSTKDNALNEWLAKKDMRYLDNGESLANVGRKIFLTQDFGCELQDTVAEFHVSPRDKMSYPWREASGKPRVLDMPPYYMSPLLKDTLRFWSACRLTERPWRICGTDMLGMSPVPDIDCPWGGTVPVTPIMDTQMDHLVIHTIMNPLRKKIITQLYAKIMQKHRENWYEIYLTMFILMGNMERQFAQVLFFFSMYGMDGRFGRRGNSSVSESFIHGCKTMLVYFHYACGGHAPLDTDWSSPKSPYGIMSKEQIEYLQMAKREVDRQGSEMATLKGKSMYKTEMYWAHQLLMGGHDVDQQNDREIDELHEDNYILHWSEE</sequence>
<evidence type="ECO:0000313" key="1">
    <source>
        <dbReference type="EMBL" id="KFA69911.1"/>
    </source>
</evidence>
<proteinExistence type="predicted"/>
<name>A0A084R126_STAC4</name>
<dbReference type="OrthoDB" id="5362630at2759"/>
<dbReference type="AlphaFoldDB" id="A0A084R126"/>
<protein>
    <submittedName>
        <fullName evidence="1">Uncharacterized protein</fullName>
    </submittedName>
</protein>
<reference evidence="1 2" key="1">
    <citation type="journal article" date="2014" name="BMC Genomics">
        <title>Comparative genome sequencing reveals chemotype-specific gene clusters in the toxigenic black mold Stachybotrys.</title>
        <authorList>
            <person name="Semeiks J."/>
            <person name="Borek D."/>
            <person name="Otwinowski Z."/>
            <person name="Grishin N.V."/>
        </authorList>
    </citation>
    <scope>NUCLEOTIDE SEQUENCE [LARGE SCALE GENOMIC DNA]</scope>
    <source>
        <strain evidence="1 2">IBT 40285</strain>
    </source>
</reference>
<gene>
    <name evidence="1" type="ORF">S40285_07451</name>
</gene>
<dbReference type="InParanoid" id="A0A084R126"/>
<dbReference type="PANTHER" id="PTHR35392">
    <property type="entry name" value="ZN(II)2CYS6 TRANSCRIPTION FACTOR (EUROFUNG)-RELATED-RELATED"/>
    <property type="match status" value="1"/>
</dbReference>
<organism evidence="1 2">
    <name type="scientific">Stachybotrys chlorohalonatus (strain IBT 40285)</name>
    <dbReference type="NCBI Taxonomy" id="1283841"/>
    <lineage>
        <taxon>Eukaryota</taxon>
        <taxon>Fungi</taxon>
        <taxon>Dikarya</taxon>
        <taxon>Ascomycota</taxon>
        <taxon>Pezizomycotina</taxon>
        <taxon>Sordariomycetes</taxon>
        <taxon>Hypocreomycetidae</taxon>
        <taxon>Hypocreales</taxon>
        <taxon>Stachybotryaceae</taxon>
        <taxon>Stachybotrys</taxon>
    </lineage>
</organism>
<dbReference type="Proteomes" id="UP000028524">
    <property type="component" value="Unassembled WGS sequence"/>
</dbReference>
<dbReference type="OMA" id="ERPWRIC"/>
<evidence type="ECO:0000313" key="2">
    <source>
        <dbReference type="Proteomes" id="UP000028524"/>
    </source>
</evidence>
<dbReference type="EMBL" id="KL659328">
    <property type="protein sequence ID" value="KFA69911.1"/>
    <property type="molecule type" value="Genomic_DNA"/>
</dbReference>
<keyword evidence="2" id="KW-1185">Reference proteome</keyword>
<dbReference type="HOGENOM" id="CLU_018682_1_0_1"/>
<dbReference type="STRING" id="1283841.A0A084R126"/>
<accession>A0A084R126</accession>